<dbReference type="Gene3D" id="3.30.70.2970">
    <property type="entry name" value="Protein of unknown function (DUF541), domain 2"/>
    <property type="match status" value="1"/>
</dbReference>
<name>A0ABD5PUE3_9EURY</name>
<dbReference type="PANTHER" id="PTHR34387">
    <property type="entry name" value="SLR1258 PROTEIN"/>
    <property type="match status" value="1"/>
</dbReference>
<sequence length="248" mass="26383">MDRRQFLAASSVGVATAMAGCAGSALSSDENQGTTTTDETEYEIAVSADGQVETDPDRATVSVGIEARGDTAEAVRDELATRSEPLREAFDDLGLPDENVEEGRYRVHPDRDREGTGDGFRGSRSFHLTIDDVDRVGEVVDAAIEAGADDVGRVNFTLQEETRDDLRNDALDDALDNADSEAEHVAANREVEITGTKSVTTSDVRIGSVRYAADDVAESADGAAPETSFDADPVTVSASVTVVYEFEP</sequence>
<dbReference type="PANTHER" id="PTHR34387:SF2">
    <property type="entry name" value="SLR1258 PROTEIN"/>
    <property type="match status" value="1"/>
</dbReference>
<gene>
    <name evidence="1" type="ORF">ACFO5R_19490</name>
</gene>
<evidence type="ECO:0000313" key="2">
    <source>
        <dbReference type="Proteomes" id="UP001595898"/>
    </source>
</evidence>
<dbReference type="AlphaFoldDB" id="A0ABD5PUE3"/>
<reference evidence="1 2" key="1">
    <citation type="journal article" date="2019" name="Int. J. Syst. Evol. Microbiol.">
        <title>The Global Catalogue of Microorganisms (GCM) 10K type strain sequencing project: providing services to taxonomists for standard genome sequencing and annotation.</title>
        <authorList>
            <consortium name="The Broad Institute Genomics Platform"/>
            <consortium name="The Broad Institute Genome Sequencing Center for Infectious Disease"/>
            <person name="Wu L."/>
            <person name="Ma J."/>
        </authorList>
    </citation>
    <scope>NUCLEOTIDE SEQUENCE [LARGE SCALE GENOMIC DNA]</scope>
    <source>
        <strain evidence="1 2">WLHS5</strain>
    </source>
</reference>
<dbReference type="Proteomes" id="UP001595898">
    <property type="component" value="Unassembled WGS sequence"/>
</dbReference>
<accession>A0ABD5PUE3</accession>
<comment type="caution">
    <text evidence="1">The sequence shown here is derived from an EMBL/GenBank/DDBJ whole genome shotgun (WGS) entry which is preliminary data.</text>
</comment>
<evidence type="ECO:0000313" key="1">
    <source>
        <dbReference type="EMBL" id="MFC4544113.1"/>
    </source>
</evidence>
<dbReference type="InterPro" id="IPR007497">
    <property type="entry name" value="SIMPL/DUF541"/>
</dbReference>
<dbReference type="PROSITE" id="PS51257">
    <property type="entry name" value="PROKAR_LIPOPROTEIN"/>
    <property type="match status" value="1"/>
</dbReference>
<dbReference type="Pfam" id="PF04402">
    <property type="entry name" value="SIMPL"/>
    <property type="match status" value="1"/>
</dbReference>
<dbReference type="InterPro" id="IPR052022">
    <property type="entry name" value="26kDa_periplasmic_antigen"/>
</dbReference>
<keyword evidence="2" id="KW-1185">Reference proteome</keyword>
<dbReference type="Gene3D" id="3.30.110.170">
    <property type="entry name" value="Protein of unknown function (DUF541), domain 1"/>
    <property type="match status" value="1"/>
</dbReference>
<protein>
    <submittedName>
        <fullName evidence="1">SIMPL domain-containing protein</fullName>
    </submittedName>
</protein>
<dbReference type="EMBL" id="JBHSFA010000011">
    <property type="protein sequence ID" value="MFC4544113.1"/>
    <property type="molecule type" value="Genomic_DNA"/>
</dbReference>
<organism evidence="1 2">
    <name type="scientific">Halosolutus amylolyticus</name>
    <dbReference type="NCBI Taxonomy" id="2932267"/>
    <lineage>
        <taxon>Archaea</taxon>
        <taxon>Methanobacteriati</taxon>
        <taxon>Methanobacteriota</taxon>
        <taxon>Stenosarchaea group</taxon>
        <taxon>Halobacteria</taxon>
        <taxon>Halobacteriales</taxon>
        <taxon>Natrialbaceae</taxon>
        <taxon>Halosolutus</taxon>
    </lineage>
</organism>
<proteinExistence type="predicted"/>
<dbReference type="RefSeq" id="WP_250140855.1">
    <property type="nucleotide sequence ID" value="NZ_JALIQP010000003.1"/>
</dbReference>